<dbReference type="Gene3D" id="1.10.260.40">
    <property type="entry name" value="lambda repressor-like DNA-binding domains"/>
    <property type="match status" value="1"/>
</dbReference>
<dbReference type="PANTHER" id="PTHR30146">
    <property type="entry name" value="LACI-RELATED TRANSCRIPTIONAL REPRESSOR"/>
    <property type="match status" value="1"/>
</dbReference>
<dbReference type="KEGG" id="yti:FNA67_12690"/>
<dbReference type="InterPro" id="IPR046335">
    <property type="entry name" value="LacI/GalR-like_sensor"/>
</dbReference>
<dbReference type="SUPFAM" id="SSF47413">
    <property type="entry name" value="lambda repressor-like DNA-binding domains"/>
    <property type="match status" value="1"/>
</dbReference>
<reference evidence="1 2" key="1">
    <citation type="journal article" date="2015" name="Int. J. Syst. Evol. Microbiol.">
        <title>Youhaiella tibetensis gen. nov., sp. nov., isolated from subsurface sediment.</title>
        <authorList>
            <person name="Wang Y.X."/>
            <person name="Huang F.Q."/>
            <person name="Nogi Y."/>
            <person name="Pang S.J."/>
            <person name="Wang P.K."/>
            <person name="Lv J."/>
        </authorList>
    </citation>
    <scope>NUCLEOTIDE SEQUENCE [LARGE SCALE GENOMIC DNA]</scope>
    <source>
        <strain evidence="2">fig4</strain>
    </source>
</reference>
<dbReference type="Pfam" id="PF00356">
    <property type="entry name" value="LacI"/>
    <property type="match status" value="1"/>
</dbReference>
<dbReference type="Proteomes" id="UP000321062">
    <property type="component" value="Chromosome"/>
</dbReference>
<dbReference type="Gene3D" id="3.40.50.2300">
    <property type="match status" value="2"/>
</dbReference>
<gene>
    <name evidence="1" type="ORF">FNA67_12690</name>
</gene>
<dbReference type="AlphaFoldDB" id="A0A5B9DPB3"/>
<dbReference type="PANTHER" id="PTHR30146:SF109">
    <property type="entry name" value="HTH-TYPE TRANSCRIPTIONAL REGULATOR GALS"/>
    <property type="match status" value="1"/>
</dbReference>
<dbReference type="PROSITE" id="PS50932">
    <property type="entry name" value="HTH_LACI_2"/>
    <property type="match status" value="1"/>
</dbReference>
<keyword evidence="2" id="KW-1185">Reference proteome</keyword>
<sequence length="347" mass="38533">MSEDGVEAERTREQGAGPTALDVARAARVSRIMVSRAFNPEASVRADKRQHILDVAAGLGYHPDMAARAMVTRRSNLVAVVVSTLANPWEAQEIDALTAVLQEDGLAVLVFRMEHKSRFQFNFAHIRAYRPAAVIAYMDDLKPQQLRRAFGNSPAIYPVYGIHPPHEHDEHMVDRLHVEQHEGIANAVRLLAGTGRKRLLYVRGEGAASDIDRMMALEEALAEYRIDFEGAIEGNFDYATTRAAVNNYWRRERQPDAIFAANDTSAFGAIDALRFDLGVSVPQQCAVIGFDNIREAAWQAYNLTTIGVDLQERVQALRRIVAARAADSQARSMVETIRARLVVRGTA</sequence>
<accession>A0A5B9DPB3</accession>
<dbReference type="CDD" id="cd01392">
    <property type="entry name" value="HTH_LacI"/>
    <property type="match status" value="1"/>
</dbReference>
<dbReference type="SMART" id="SM00354">
    <property type="entry name" value="HTH_LACI"/>
    <property type="match status" value="1"/>
</dbReference>
<evidence type="ECO:0000313" key="1">
    <source>
        <dbReference type="EMBL" id="QEE20983.1"/>
    </source>
</evidence>
<organism evidence="1 2">
    <name type="scientific">Paradevosia tibetensis</name>
    <dbReference type="NCBI Taxonomy" id="1447062"/>
    <lineage>
        <taxon>Bacteria</taxon>
        <taxon>Pseudomonadati</taxon>
        <taxon>Pseudomonadota</taxon>
        <taxon>Alphaproteobacteria</taxon>
        <taxon>Hyphomicrobiales</taxon>
        <taxon>Devosiaceae</taxon>
        <taxon>Paradevosia</taxon>
    </lineage>
</organism>
<dbReference type="RefSeq" id="WP_147656283.1">
    <property type="nucleotide sequence ID" value="NZ_BMFM01000001.1"/>
</dbReference>
<evidence type="ECO:0000313" key="2">
    <source>
        <dbReference type="Proteomes" id="UP000321062"/>
    </source>
</evidence>
<dbReference type="GO" id="GO:0003700">
    <property type="term" value="F:DNA-binding transcription factor activity"/>
    <property type="evidence" value="ECO:0007669"/>
    <property type="project" value="TreeGrafter"/>
</dbReference>
<proteinExistence type="predicted"/>
<protein>
    <submittedName>
        <fullName evidence="1">LacI family transcriptional regulator</fullName>
    </submittedName>
</protein>
<dbReference type="OrthoDB" id="9772505at2"/>
<name>A0A5B9DPB3_9HYPH</name>
<dbReference type="Pfam" id="PF13377">
    <property type="entry name" value="Peripla_BP_3"/>
    <property type="match status" value="1"/>
</dbReference>
<dbReference type="GO" id="GO:0000976">
    <property type="term" value="F:transcription cis-regulatory region binding"/>
    <property type="evidence" value="ECO:0007669"/>
    <property type="project" value="TreeGrafter"/>
</dbReference>
<dbReference type="EMBL" id="CP041690">
    <property type="protein sequence ID" value="QEE20983.1"/>
    <property type="molecule type" value="Genomic_DNA"/>
</dbReference>
<dbReference type="InterPro" id="IPR010982">
    <property type="entry name" value="Lambda_DNA-bd_dom_sf"/>
</dbReference>
<dbReference type="InterPro" id="IPR028082">
    <property type="entry name" value="Peripla_BP_I"/>
</dbReference>
<dbReference type="SUPFAM" id="SSF53822">
    <property type="entry name" value="Periplasmic binding protein-like I"/>
    <property type="match status" value="1"/>
</dbReference>
<dbReference type="InterPro" id="IPR000843">
    <property type="entry name" value="HTH_LacI"/>
</dbReference>